<reference evidence="1" key="1">
    <citation type="submission" date="2015-11" db="EMBL/GenBank/DDBJ databases">
        <title>De novo transcriptome assembly of four potential Pierce s Disease insect vectors from Arizona vineyards.</title>
        <authorList>
            <person name="Tassone E.E."/>
        </authorList>
    </citation>
    <scope>NUCLEOTIDE SEQUENCE</scope>
</reference>
<organism evidence="1">
    <name type="scientific">Cuerna arida</name>
    <dbReference type="NCBI Taxonomy" id="1464854"/>
    <lineage>
        <taxon>Eukaryota</taxon>
        <taxon>Metazoa</taxon>
        <taxon>Ecdysozoa</taxon>
        <taxon>Arthropoda</taxon>
        <taxon>Hexapoda</taxon>
        <taxon>Insecta</taxon>
        <taxon>Pterygota</taxon>
        <taxon>Neoptera</taxon>
        <taxon>Paraneoptera</taxon>
        <taxon>Hemiptera</taxon>
        <taxon>Auchenorrhyncha</taxon>
        <taxon>Membracoidea</taxon>
        <taxon>Cicadellidae</taxon>
        <taxon>Cicadellinae</taxon>
        <taxon>Proconiini</taxon>
        <taxon>Cuerna</taxon>
    </lineage>
</organism>
<evidence type="ECO:0000313" key="1">
    <source>
        <dbReference type="EMBL" id="JAS61174.1"/>
    </source>
</evidence>
<accession>A0A1B6GFF7</accession>
<dbReference type="AlphaFoldDB" id="A0A1B6GFF7"/>
<protein>
    <submittedName>
        <fullName evidence="1">Uncharacterized protein</fullName>
    </submittedName>
</protein>
<name>A0A1B6GFF7_9HEMI</name>
<feature type="non-terminal residue" evidence="1">
    <location>
        <position position="1"/>
    </location>
</feature>
<gene>
    <name evidence="1" type="ORF">g.44194</name>
</gene>
<dbReference type="EMBL" id="GECZ01008595">
    <property type="protein sequence ID" value="JAS61174.1"/>
    <property type="molecule type" value="Transcribed_RNA"/>
</dbReference>
<feature type="non-terminal residue" evidence="1">
    <location>
        <position position="132"/>
    </location>
</feature>
<proteinExistence type="predicted"/>
<sequence>KGSPTLHPGMGPTTGAAFPSFPLPPYFASPSPHLESISAAYPPMPPYFGSAFDAVHLSKLVQNQAAAAAVSTEAQRYASNPAVAVVSSLYSSLYPTQSSGKSLPPPPLSFFHHQPHPHFLFGSGHQSPGSSP</sequence>